<keyword evidence="2" id="KW-0408">Iron</keyword>
<dbReference type="AlphaFoldDB" id="A0AAN8X3R5"/>
<sequence length="165" mass="18702">MNTQRASRLLVSYISTMKSNMRLVRHKSQQACTGHMNARNLSLASNARQQVAFAEESLPDSVIAWATAGKETLRVEFGDGSVNEMPYHFLRSNCRCSKCTRSLTGSNIMTNHQTEIQPEIIQRRDYGLVVDWSDGHISRYTADWLRAAEFVNAHAYNMHTYAEAT</sequence>
<organism evidence="4 5">
    <name type="scientific">Halocaridina rubra</name>
    <name type="common">Hawaiian red shrimp</name>
    <dbReference type="NCBI Taxonomy" id="373956"/>
    <lineage>
        <taxon>Eukaryota</taxon>
        <taxon>Metazoa</taxon>
        <taxon>Ecdysozoa</taxon>
        <taxon>Arthropoda</taxon>
        <taxon>Crustacea</taxon>
        <taxon>Multicrustacea</taxon>
        <taxon>Malacostraca</taxon>
        <taxon>Eumalacostraca</taxon>
        <taxon>Eucarida</taxon>
        <taxon>Decapoda</taxon>
        <taxon>Pleocyemata</taxon>
        <taxon>Caridea</taxon>
        <taxon>Atyoidea</taxon>
        <taxon>Atyidae</taxon>
        <taxon>Halocaridina</taxon>
    </lineage>
</organism>
<keyword evidence="1" id="KW-0479">Metal-binding</keyword>
<gene>
    <name evidence="4" type="ORF">SK128_000252</name>
</gene>
<dbReference type="EMBL" id="JAXCGZ010009458">
    <property type="protein sequence ID" value="KAK7077202.1"/>
    <property type="molecule type" value="Genomic_DNA"/>
</dbReference>
<dbReference type="GO" id="GO:0046872">
    <property type="term" value="F:metal ion binding"/>
    <property type="evidence" value="ECO:0007669"/>
    <property type="project" value="UniProtKB-KW"/>
</dbReference>
<evidence type="ECO:0000256" key="2">
    <source>
        <dbReference type="ARBA" id="ARBA00023004"/>
    </source>
</evidence>
<evidence type="ECO:0000313" key="5">
    <source>
        <dbReference type="Proteomes" id="UP001381693"/>
    </source>
</evidence>
<feature type="domain" description="Gamma-butyrobetaine hydroxylase-like N-terminal" evidence="3">
    <location>
        <begin position="69"/>
        <end position="146"/>
    </location>
</feature>
<name>A0AAN8X3R5_HALRR</name>
<comment type="caution">
    <text evidence="4">The sequence shown here is derived from an EMBL/GenBank/DDBJ whole genome shotgun (WGS) entry which is preliminary data.</text>
</comment>
<protein>
    <recommendedName>
        <fullName evidence="3">Gamma-butyrobetaine hydroxylase-like N-terminal domain-containing protein</fullName>
    </recommendedName>
</protein>
<reference evidence="4 5" key="1">
    <citation type="submission" date="2023-11" db="EMBL/GenBank/DDBJ databases">
        <title>Halocaridina rubra genome assembly.</title>
        <authorList>
            <person name="Smith C."/>
        </authorList>
    </citation>
    <scope>NUCLEOTIDE SEQUENCE [LARGE SCALE GENOMIC DNA]</scope>
    <source>
        <strain evidence="4">EP-1</strain>
        <tissue evidence="4">Whole</tissue>
    </source>
</reference>
<dbReference type="Proteomes" id="UP001381693">
    <property type="component" value="Unassembled WGS sequence"/>
</dbReference>
<dbReference type="InterPro" id="IPR010376">
    <property type="entry name" value="GBBH-like_N"/>
</dbReference>
<proteinExistence type="predicted"/>
<evidence type="ECO:0000313" key="4">
    <source>
        <dbReference type="EMBL" id="KAK7077202.1"/>
    </source>
</evidence>
<dbReference type="InterPro" id="IPR038492">
    <property type="entry name" value="GBBH-like_N_sf"/>
</dbReference>
<evidence type="ECO:0000259" key="3">
    <source>
        <dbReference type="Pfam" id="PF06155"/>
    </source>
</evidence>
<accession>A0AAN8X3R5</accession>
<keyword evidence="5" id="KW-1185">Reference proteome</keyword>
<evidence type="ECO:0000256" key="1">
    <source>
        <dbReference type="ARBA" id="ARBA00022723"/>
    </source>
</evidence>
<dbReference type="Pfam" id="PF06155">
    <property type="entry name" value="GBBH-like_N"/>
    <property type="match status" value="1"/>
</dbReference>
<dbReference type="Gene3D" id="3.30.2020.30">
    <property type="match status" value="1"/>
</dbReference>